<accession>A0A4Z2E2C1</accession>
<reference evidence="1 2" key="1">
    <citation type="submission" date="2019-03" db="EMBL/GenBank/DDBJ databases">
        <title>First draft genome of Liparis tanakae, snailfish: a comprehensive survey of snailfish specific genes.</title>
        <authorList>
            <person name="Kim W."/>
            <person name="Song I."/>
            <person name="Jeong J.-H."/>
            <person name="Kim D."/>
            <person name="Kim S."/>
            <person name="Ryu S."/>
            <person name="Song J.Y."/>
            <person name="Lee S.K."/>
        </authorList>
    </citation>
    <scope>NUCLEOTIDE SEQUENCE [LARGE SCALE GENOMIC DNA]</scope>
    <source>
        <tissue evidence="1">Muscle</tissue>
    </source>
</reference>
<dbReference type="Proteomes" id="UP000314294">
    <property type="component" value="Unassembled WGS sequence"/>
</dbReference>
<organism evidence="1 2">
    <name type="scientific">Liparis tanakae</name>
    <name type="common">Tanaka's snailfish</name>
    <dbReference type="NCBI Taxonomy" id="230148"/>
    <lineage>
        <taxon>Eukaryota</taxon>
        <taxon>Metazoa</taxon>
        <taxon>Chordata</taxon>
        <taxon>Craniata</taxon>
        <taxon>Vertebrata</taxon>
        <taxon>Euteleostomi</taxon>
        <taxon>Actinopterygii</taxon>
        <taxon>Neopterygii</taxon>
        <taxon>Teleostei</taxon>
        <taxon>Neoteleostei</taxon>
        <taxon>Acanthomorphata</taxon>
        <taxon>Eupercaria</taxon>
        <taxon>Perciformes</taxon>
        <taxon>Cottioidei</taxon>
        <taxon>Cottales</taxon>
        <taxon>Liparidae</taxon>
        <taxon>Liparis</taxon>
    </lineage>
</organism>
<proteinExistence type="predicted"/>
<name>A0A4Z2E2C1_9TELE</name>
<gene>
    <name evidence="1" type="ORF">EYF80_066965</name>
</gene>
<protein>
    <submittedName>
        <fullName evidence="1">Uncharacterized protein</fullName>
    </submittedName>
</protein>
<sequence length="68" mass="7522">MLHETPLSFSPPPGAESRVGSRVFVTVHVVDLRRLLQQICFPPRGRMDTYRVLPGPELRGALGLGLRA</sequence>
<dbReference type="EMBL" id="SRLO01020502">
    <property type="protein sequence ID" value="TNN22919.1"/>
    <property type="molecule type" value="Genomic_DNA"/>
</dbReference>
<dbReference type="AlphaFoldDB" id="A0A4Z2E2C1"/>
<keyword evidence="2" id="KW-1185">Reference proteome</keyword>
<comment type="caution">
    <text evidence="1">The sequence shown here is derived from an EMBL/GenBank/DDBJ whole genome shotgun (WGS) entry which is preliminary data.</text>
</comment>
<evidence type="ECO:0000313" key="1">
    <source>
        <dbReference type="EMBL" id="TNN22919.1"/>
    </source>
</evidence>
<evidence type="ECO:0000313" key="2">
    <source>
        <dbReference type="Proteomes" id="UP000314294"/>
    </source>
</evidence>